<dbReference type="PANTHER" id="PTHR11904">
    <property type="entry name" value="METHYLTHIOADENOSINE/PURINE NUCLEOSIDE PHOSPHORYLASE"/>
    <property type="match status" value="1"/>
</dbReference>
<evidence type="ECO:0000256" key="3">
    <source>
        <dbReference type="ARBA" id="ARBA00006751"/>
    </source>
</evidence>
<keyword evidence="7 9" id="KW-0808">Transferase</keyword>
<evidence type="ECO:0000256" key="4">
    <source>
        <dbReference type="ARBA" id="ARBA00011233"/>
    </source>
</evidence>
<dbReference type="InterPro" id="IPR011268">
    <property type="entry name" value="Purine_phosphorylase"/>
</dbReference>
<dbReference type="PANTHER" id="PTHR11904:SF9">
    <property type="entry name" value="PURINE NUCLEOSIDE PHOSPHORYLASE-RELATED"/>
    <property type="match status" value="1"/>
</dbReference>
<dbReference type="eggNOG" id="COG0005">
    <property type="taxonomic scope" value="Bacteria"/>
</dbReference>
<dbReference type="GeneID" id="93074086"/>
<comment type="subunit">
    <text evidence="4">Homotrimer.</text>
</comment>
<dbReference type="GO" id="GO:0004731">
    <property type="term" value="F:purine-nucleoside phosphorylase activity"/>
    <property type="evidence" value="ECO:0007669"/>
    <property type="project" value="UniProtKB-EC"/>
</dbReference>
<dbReference type="Proteomes" id="UP000030905">
    <property type="component" value="Chromosome"/>
</dbReference>
<dbReference type="Gene3D" id="3.40.50.1580">
    <property type="entry name" value="Nucleoside phosphorylase domain"/>
    <property type="match status" value="1"/>
</dbReference>
<comment type="similarity">
    <text evidence="3 9">Belongs to the PNP/MTAP phosphorylase family.</text>
</comment>
<evidence type="ECO:0000256" key="8">
    <source>
        <dbReference type="ARBA" id="ARBA00048556"/>
    </source>
</evidence>
<proteinExistence type="inferred from homology"/>
<evidence type="ECO:0000313" key="11">
    <source>
        <dbReference type="EMBL" id="AJA51987.1"/>
    </source>
</evidence>
<dbReference type="InterPro" id="IPR011270">
    <property type="entry name" value="Pur_Nuc_Pase_Ino/Guo-sp"/>
</dbReference>
<evidence type="ECO:0000256" key="9">
    <source>
        <dbReference type="PIRNR" id="PIRNR000477"/>
    </source>
</evidence>
<keyword evidence="14" id="KW-1185">Reference proteome</keyword>
<dbReference type="NCBIfam" id="TIGR01700">
    <property type="entry name" value="PNPH"/>
    <property type="match status" value="1"/>
</dbReference>
<dbReference type="SUPFAM" id="SSF53167">
    <property type="entry name" value="Purine and uridine phosphorylases"/>
    <property type="match status" value="1"/>
</dbReference>
<keyword evidence="6 9" id="KW-0328">Glycosyltransferase</keyword>
<evidence type="ECO:0000313" key="14">
    <source>
        <dbReference type="Proteomes" id="UP000030905"/>
    </source>
</evidence>
<dbReference type="KEGG" id="cpat:CLPA_c19290"/>
<organism evidence="11 14">
    <name type="scientific">Clostridium pasteurianum DSM 525 = ATCC 6013</name>
    <dbReference type="NCBI Taxonomy" id="1262449"/>
    <lineage>
        <taxon>Bacteria</taxon>
        <taxon>Bacillati</taxon>
        <taxon>Bacillota</taxon>
        <taxon>Clostridia</taxon>
        <taxon>Eubacteriales</taxon>
        <taxon>Clostridiaceae</taxon>
        <taxon>Clostridium</taxon>
    </lineage>
</organism>
<dbReference type="InterPro" id="IPR000845">
    <property type="entry name" value="Nucleoside_phosphorylase_d"/>
</dbReference>
<comment type="catalytic activity">
    <reaction evidence="8">
        <text>a purine 2'-deoxy-D-ribonucleoside + phosphate = a purine nucleobase + 2-deoxy-alpha-D-ribose 1-phosphate</text>
        <dbReference type="Rhea" id="RHEA:36431"/>
        <dbReference type="ChEBI" id="CHEBI:26386"/>
        <dbReference type="ChEBI" id="CHEBI:43474"/>
        <dbReference type="ChEBI" id="CHEBI:57259"/>
        <dbReference type="ChEBI" id="CHEBI:142361"/>
        <dbReference type="EC" id="2.4.2.1"/>
    </reaction>
</comment>
<dbReference type="EMBL" id="CP009268">
    <property type="protein sequence ID" value="AJA51987.1"/>
    <property type="molecule type" value="Genomic_DNA"/>
</dbReference>
<comment type="pathway">
    <text evidence="2 9">Purine metabolism; purine nucleoside salvage.</text>
</comment>
<dbReference type="KEGG" id="cpae:CPAST_c19290"/>
<evidence type="ECO:0000256" key="2">
    <source>
        <dbReference type="ARBA" id="ARBA00005058"/>
    </source>
</evidence>
<dbReference type="EMBL" id="JPGY02000001">
    <property type="protein sequence ID" value="KRU12004.1"/>
    <property type="molecule type" value="Genomic_DNA"/>
</dbReference>
<evidence type="ECO:0000256" key="7">
    <source>
        <dbReference type="ARBA" id="ARBA00022679"/>
    </source>
</evidence>
<protein>
    <recommendedName>
        <fullName evidence="9">Purine nucleoside phosphorylase</fullName>
        <ecNumber evidence="9">2.4.2.1</ecNumber>
    </recommendedName>
    <alternativeName>
        <fullName evidence="9">Inosine-guanosine phosphorylase</fullName>
    </alternativeName>
</protein>
<keyword evidence="5" id="KW-0597">Phosphoprotein</keyword>
<name>A0A0H3J3F2_CLOPA</name>
<evidence type="ECO:0000259" key="10">
    <source>
        <dbReference type="Pfam" id="PF01048"/>
    </source>
</evidence>
<dbReference type="AlphaFoldDB" id="A0A0H3J3F2"/>
<dbReference type="Pfam" id="PF01048">
    <property type="entry name" value="PNP_UDP_1"/>
    <property type="match status" value="1"/>
</dbReference>
<dbReference type="GO" id="GO:0009116">
    <property type="term" value="P:nucleoside metabolic process"/>
    <property type="evidence" value="ECO:0007669"/>
    <property type="project" value="InterPro"/>
</dbReference>
<evidence type="ECO:0000313" key="13">
    <source>
        <dbReference type="Proteomes" id="UP000028042"/>
    </source>
</evidence>
<reference evidence="12 13" key="3">
    <citation type="journal article" name="Genome Announc.">
        <title>Improved Draft Genome Sequence of Clostridium pasteurianum Strain ATCC 6013 (DSM 525) Using a Hybrid Next-Generation Sequencing Approach.</title>
        <authorList>
            <person name="Pyne M.E."/>
            <person name="Utturkar S."/>
            <person name="Brown S.D."/>
            <person name="Moo-Young M."/>
            <person name="Chung D.A."/>
            <person name="Chou C.P."/>
        </authorList>
    </citation>
    <scope>NUCLEOTIDE SEQUENCE [LARGE SCALE GENOMIC DNA]</scope>
    <source>
        <strain evidence="12 13">ATCC 6013</strain>
    </source>
</reference>
<dbReference type="NCBIfam" id="TIGR01697">
    <property type="entry name" value="PNPH-PUNA-XAPA"/>
    <property type="match status" value="1"/>
</dbReference>
<evidence type="ECO:0000256" key="5">
    <source>
        <dbReference type="ARBA" id="ARBA00022553"/>
    </source>
</evidence>
<dbReference type="GO" id="GO:0005737">
    <property type="term" value="C:cytoplasm"/>
    <property type="evidence" value="ECO:0007669"/>
    <property type="project" value="TreeGrafter"/>
</dbReference>
<dbReference type="EC" id="2.4.2.1" evidence="9"/>
<dbReference type="RefSeq" id="WP_003444259.1">
    <property type="nucleotide sequence ID" value="NZ_ANZB01000004.1"/>
</dbReference>
<comment type="function">
    <text evidence="1">The purine nucleoside phosphorylases catalyze the phosphorolytic breakdown of the N-glycosidic bond in the beta-(deoxy)ribonucleoside molecules, with the formation of the corresponding free purine bases and pentose-1-phosphate. Cleaves guanosine, inosine, 2'-deoxyguanosine and 2'-deoxyinosine.</text>
</comment>
<reference evidence="12" key="2">
    <citation type="submission" date="2015-10" db="EMBL/GenBank/DDBJ databases">
        <title>Improved Draft Genome Sequence of Clostridium pasteurianum Strain ATCC 6013 (DSM 525) Using a Hybrid Next-Generation Sequencing Approach.</title>
        <authorList>
            <person name="Pyne M.E."/>
            <person name="Utturkar S.M."/>
            <person name="Brown S.D."/>
            <person name="Moo-Young M."/>
            <person name="Chung D.A."/>
            <person name="Chou P.C."/>
        </authorList>
    </citation>
    <scope>NUCLEOTIDE SEQUENCE</scope>
    <source>
        <strain evidence="12">ATCC 6013</strain>
    </source>
</reference>
<dbReference type="PATRIC" id="fig|1262449.3.peg.1767"/>
<dbReference type="FunFam" id="3.40.50.1580:FF:000010">
    <property type="entry name" value="Purine nucleoside phosphorylase"/>
    <property type="match status" value="1"/>
</dbReference>
<dbReference type="UniPathway" id="UPA00606"/>
<sequence length="272" mass="29808">MDILQEINKAKEYILNLYNKKIDAAIILGTGLGSIVDEVENKLVIAYKDIPEFPVSTVAGHAGELIIGKINKKSVIIMNGRFHYYEGYSMDTVTFGVRVINALGIKDIIITNAAGGMNPHFKAGDLMIIEDHINFMGTNPLIGKNYEELGPRFPDMSEAYNSELIVLTEKSAKELGYEIKKGVYAAVTGPNYETPAELRMLRTLGGDAVGMSTVPEVIAANHMSMRVLGISCITDMAIADNLEPLDHRKVLETAAKAQNKFVSIVKSVIEKM</sequence>
<dbReference type="InterPro" id="IPR035994">
    <property type="entry name" value="Nucleoside_phosphorylase_sf"/>
</dbReference>
<gene>
    <name evidence="11" type="primary">punA2</name>
    <name evidence="11" type="ORF">CLPA_c19290</name>
    <name evidence="12" type="ORF">CP6013_01251</name>
</gene>
<dbReference type="PROSITE" id="PS01240">
    <property type="entry name" value="PNP_MTAP_2"/>
    <property type="match status" value="1"/>
</dbReference>
<dbReference type="InterPro" id="IPR018099">
    <property type="entry name" value="Purine_phosphorylase-2_CS"/>
</dbReference>
<dbReference type="CDD" id="cd09009">
    <property type="entry name" value="PNP-EcPNPII_like"/>
    <property type="match status" value="1"/>
</dbReference>
<dbReference type="Proteomes" id="UP000028042">
    <property type="component" value="Unassembled WGS sequence"/>
</dbReference>
<feature type="domain" description="Nucleoside phosphorylase" evidence="10">
    <location>
        <begin position="24"/>
        <end position="270"/>
    </location>
</feature>
<evidence type="ECO:0000256" key="1">
    <source>
        <dbReference type="ARBA" id="ARBA00002678"/>
    </source>
</evidence>
<evidence type="ECO:0000313" key="12">
    <source>
        <dbReference type="EMBL" id="KRU12004.1"/>
    </source>
</evidence>
<reference evidence="11 14" key="1">
    <citation type="journal article" date="2015" name="Genome Announc.">
        <title>Complete Genome Sequence of the Nitrogen-Fixing and Solvent-Producing Clostridium pasteurianum DSM 525.</title>
        <authorList>
            <person name="Poehlein A."/>
            <person name="Grosse-Honebrink A."/>
            <person name="Zhang Y."/>
            <person name="Minton N.P."/>
            <person name="Daniel R."/>
        </authorList>
    </citation>
    <scope>NUCLEOTIDE SEQUENCE [LARGE SCALE GENOMIC DNA]</scope>
    <source>
        <strain evidence="11">DSM 525</strain>
        <strain evidence="14">DSM 525 / ATCC 6013</strain>
    </source>
</reference>
<dbReference type="PIRSF" id="PIRSF000477">
    <property type="entry name" value="PurNPase"/>
    <property type="match status" value="1"/>
</dbReference>
<accession>A0A0H3J3F2</accession>
<dbReference type="NCBIfam" id="NF006054">
    <property type="entry name" value="PRK08202.1"/>
    <property type="match status" value="1"/>
</dbReference>
<evidence type="ECO:0000256" key="6">
    <source>
        <dbReference type="ARBA" id="ARBA00022676"/>
    </source>
</evidence>